<proteinExistence type="predicted"/>
<reference evidence="2" key="1">
    <citation type="submission" date="2017-09" db="EMBL/GenBank/DDBJ databases">
        <title>Depth-based differentiation of microbial function through sediment-hosted aquifers and enrichment of novel symbionts in the deep terrestrial subsurface.</title>
        <authorList>
            <person name="Probst A.J."/>
            <person name="Ladd B."/>
            <person name="Jarett J.K."/>
            <person name="Geller-Mcgrath D.E."/>
            <person name="Sieber C.M.K."/>
            <person name="Emerson J.B."/>
            <person name="Anantharaman K."/>
            <person name="Thomas B.C."/>
            <person name="Malmstrom R."/>
            <person name="Stieglmeier M."/>
            <person name="Klingl A."/>
            <person name="Woyke T."/>
            <person name="Ryan C.M."/>
            <person name="Banfield J.F."/>
        </authorList>
    </citation>
    <scope>NUCLEOTIDE SEQUENCE [LARGE SCALE GENOMIC DNA]</scope>
</reference>
<protein>
    <submittedName>
        <fullName evidence="1">Uncharacterized protein</fullName>
    </submittedName>
</protein>
<comment type="caution">
    <text evidence="1">The sequence shown here is derived from an EMBL/GenBank/DDBJ whole genome shotgun (WGS) entry which is preliminary data.</text>
</comment>
<evidence type="ECO:0000313" key="2">
    <source>
        <dbReference type="Proteomes" id="UP000231648"/>
    </source>
</evidence>
<dbReference type="EMBL" id="PFDX01000003">
    <property type="protein sequence ID" value="PJE57752.1"/>
    <property type="molecule type" value="Genomic_DNA"/>
</dbReference>
<dbReference type="AlphaFoldDB" id="A0A2M8KCU5"/>
<name>A0A2M8KCU5_9BACT</name>
<organism evidence="1 2">
    <name type="scientific">Candidatus Portnoybacteria bacterium CG10_big_fil_rev_8_21_14_0_10_38_18</name>
    <dbReference type="NCBI Taxonomy" id="1974813"/>
    <lineage>
        <taxon>Bacteria</taxon>
        <taxon>Candidatus Portnoyibacteriota</taxon>
    </lineage>
</organism>
<gene>
    <name evidence="1" type="ORF">COU82_00330</name>
</gene>
<accession>A0A2M8KCU5</accession>
<sequence length="61" mass="7003">MLNFHYYNYTPITIFCQSQRQILKKFAITSEDHCAAKPFSGKIKSLNHVGLASNRSAQKKQ</sequence>
<dbReference type="Proteomes" id="UP000231648">
    <property type="component" value="Unassembled WGS sequence"/>
</dbReference>
<evidence type="ECO:0000313" key="1">
    <source>
        <dbReference type="EMBL" id="PJE57752.1"/>
    </source>
</evidence>